<dbReference type="NCBIfam" id="NF040941">
    <property type="entry name" value="GGGWT_bact"/>
    <property type="match status" value="1"/>
</dbReference>
<evidence type="ECO:0000259" key="9">
    <source>
        <dbReference type="PROSITE" id="PS51406"/>
    </source>
</evidence>
<evidence type="ECO:0000256" key="1">
    <source>
        <dbReference type="ARBA" id="ARBA00004613"/>
    </source>
</evidence>
<gene>
    <name evidence="10" type="primary">FGL2</name>
    <name evidence="10" type="ORF">BLAG_LOCUS2669</name>
</gene>
<evidence type="ECO:0000256" key="3">
    <source>
        <dbReference type="ARBA" id="ARBA00022729"/>
    </source>
</evidence>
<keyword evidence="4" id="KW-0175">Coiled coil</keyword>
<dbReference type="InterPro" id="IPR014716">
    <property type="entry name" value="Fibrinogen_a/b/g_C_1"/>
</dbReference>
<feature type="region of interest" description="Disordered" evidence="7">
    <location>
        <begin position="115"/>
        <end position="194"/>
    </location>
</feature>
<dbReference type="InterPro" id="IPR037579">
    <property type="entry name" value="FIB_ANG-like"/>
</dbReference>
<keyword evidence="6" id="KW-0325">Glycoprotein</keyword>
<protein>
    <submittedName>
        <fullName evidence="10">FGL2 protein</fullName>
    </submittedName>
</protein>
<organism evidence="10 11">
    <name type="scientific">Branchiostoma lanceolatum</name>
    <name type="common">Common lancelet</name>
    <name type="synonym">Amphioxus lanceolatum</name>
    <dbReference type="NCBI Taxonomy" id="7740"/>
    <lineage>
        <taxon>Eukaryota</taxon>
        <taxon>Metazoa</taxon>
        <taxon>Chordata</taxon>
        <taxon>Cephalochordata</taxon>
        <taxon>Leptocardii</taxon>
        <taxon>Amphioxiformes</taxon>
        <taxon>Branchiostomatidae</taxon>
        <taxon>Branchiostoma</taxon>
    </lineage>
</organism>
<dbReference type="FunFam" id="3.90.215.10:FF:000001">
    <property type="entry name" value="Tenascin isoform 1"/>
    <property type="match status" value="1"/>
</dbReference>
<keyword evidence="2" id="KW-0964">Secreted</keyword>
<dbReference type="SMART" id="SM00186">
    <property type="entry name" value="FBG"/>
    <property type="match status" value="1"/>
</dbReference>
<proteinExistence type="predicted"/>
<reference evidence="10" key="1">
    <citation type="submission" date="2022-01" db="EMBL/GenBank/DDBJ databases">
        <authorList>
            <person name="Braso-Vives M."/>
        </authorList>
    </citation>
    <scope>NUCLEOTIDE SEQUENCE</scope>
</reference>
<comment type="subcellular location">
    <subcellularLocation>
        <location evidence="1">Secreted</location>
    </subcellularLocation>
</comment>
<dbReference type="EMBL" id="OV696695">
    <property type="protein sequence ID" value="CAH1237868.1"/>
    <property type="molecule type" value="Genomic_DNA"/>
</dbReference>
<keyword evidence="11" id="KW-1185">Reference proteome</keyword>
<dbReference type="CDD" id="cd00087">
    <property type="entry name" value="FReD"/>
    <property type="match status" value="1"/>
</dbReference>
<dbReference type="PANTHER" id="PTHR47221">
    <property type="entry name" value="FIBRINOGEN ALPHA CHAIN"/>
    <property type="match status" value="1"/>
</dbReference>
<keyword evidence="8" id="KW-0812">Transmembrane</keyword>
<dbReference type="InterPro" id="IPR036056">
    <property type="entry name" value="Fibrinogen-like_C"/>
</dbReference>
<evidence type="ECO:0000256" key="4">
    <source>
        <dbReference type="ARBA" id="ARBA00023054"/>
    </source>
</evidence>
<keyword evidence="8" id="KW-1133">Transmembrane helix</keyword>
<evidence type="ECO:0000256" key="5">
    <source>
        <dbReference type="ARBA" id="ARBA00023157"/>
    </source>
</evidence>
<dbReference type="InterPro" id="IPR002181">
    <property type="entry name" value="Fibrinogen_a/b/g_C_dom"/>
</dbReference>
<evidence type="ECO:0000256" key="6">
    <source>
        <dbReference type="ARBA" id="ARBA00023180"/>
    </source>
</evidence>
<dbReference type="Pfam" id="PF01391">
    <property type="entry name" value="Collagen"/>
    <property type="match status" value="1"/>
</dbReference>
<dbReference type="Gene3D" id="3.90.215.10">
    <property type="entry name" value="Gamma Fibrinogen, chain A, domain 1"/>
    <property type="match status" value="1"/>
</dbReference>
<sequence>MSSDKLMNGDLGVPGCMDRRSRVSPAVVKAASAVGVILGVSALVALALQNWQLKQQLSANDERFVSLEKKLEALTKDKSWEGYSRESADGVFSFEAQSDPGMHRRAKRAANSLTMPFGSCAQGPPGPPGRDGLTGSNGRDGMPGRDGLTGPPGSNGRDGLPGPSGSDGTDGRDGAVGPPGTPGPPGTCSRCNSTDNRPQMRDCNDVYKSCVTALCTSGVYTIQPDASSEPFQVYCEMEGGFGWTVIQKRFDGSVDFARDWQAYKNGFGALVGEFWLGNDKIHQISNATRYILRINLENWHSETRYADYDRFYIEDEAAKYRLHVGTYSGTAGDDGVQGLSVHDGREFSTYDQDNDDYSGVNCAVHHGSGGWWYKRCDSVNLNQPYKQGGGGTPVLGIEWYPWTAHRHSIKSSVMKIRPAP</sequence>
<dbReference type="Proteomes" id="UP000838412">
    <property type="component" value="Chromosome 10"/>
</dbReference>
<dbReference type="OrthoDB" id="7735550at2759"/>
<keyword evidence="8" id="KW-0472">Membrane</keyword>
<name>A0A8J9WF00_BRALA</name>
<dbReference type="InterPro" id="IPR008160">
    <property type="entry name" value="Collagen"/>
</dbReference>
<evidence type="ECO:0000313" key="10">
    <source>
        <dbReference type="EMBL" id="CAH1237868.1"/>
    </source>
</evidence>
<feature type="domain" description="Fibrinogen C-terminal" evidence="9">
    <location>
        <begin position="194"/>
        <end position="420"/>
    </location>
</feature>
<dbReference type="AlphaFoldDB" id="A0A8J9WF00"/>
<feature type="transmembrane region" description="Helical" evidence="8">
    <location>
        <begin position="27"/>
        <end position="48"/>
    </location>
</feature>
<accession>A0A8J9WF00</accession>
<evidence type="ECO:0000256" key="7">
    <source>
        <dbReference type="SAM" id="MobiDB-lite"/>
    </source>
</evidence>
<evidence type="ECO:0000313" key="11">
    <source>
        <dbReference type="Proteomes" id="UP000838412"/>
    </source>
</evidence>
<keyword evidence="5" id="KW-1015">Disulfide bond</keyword>
<dbReference type="SUPFAM" id="SSF56496">
    <property type="entry name" value="Fibrinogen C-terminal domain-like"/>
    <property type="match status" value="1"/>
</dbReference>
<dbReference type="Pfam" id="PF00147">
    <property type="entry name" value="Fibrinogen_C"/>
    <property type="match status" value="1"/>
</dbReference>
<evidence type="ECO:0000256" key="8">
    <source>
        <dbReference type="SAM" id="Phobius"/>
    </source>
</evidence>
<dbReference type="PROSITE" id="PS51406">
    <property type="entry name" value="FIBRINOGEN_C_2"/>
    <property type="match status" value="1"/>
</dbReference>
<dbReference type="GO" id="GO:0005576">
    <property type="term" value="C:extracellular region"/>
    <property type="evidence" value="ECO:0007669"/>
    <property type="project" value="UniProtKB-SubCell"/>
</dbReference>
<keyword evidence="3" id="KW-0732">Signal</keyword>
<dbReference type="PANTHER" id="PTHR47221:SF6">
    <property type="entry name" value="FIBRINOGEN ALPHA CHAIN"/>
    <property type="match status" value="1"/>
</dbReference>
<evidence type="ECO:0000256" key="2">
    <source>
        <dbReference type="ARBA" id="ARBA00022525"/>
    </source>
</evidence>